<dbReference type="PROSITE" id="PS51779">
    <property type="entry name" value="POTRA"/>
    <property type="match status" value="1"/>
</dbReference>
<evidence type="ECO:0000256" key="8">
    <source>
        <dbReference type="SAM" id="MobiDB-lite"/>
    </source>
</evidence>
<keyword evidence="7" id="KW-0131">Cell cycle</keyword>
<keyword evidence="3" id="KW-0132">Cell division</keyword>
<evidence type="ECO:0000256" key="7">
    <source>
        <dbReference type="ARBA" id="ARBA00023306"/>
    </source>
</evidence>
<keyword evidence="4 9" id="KW-0812">Transmembrane</keyword>
<dbReference type="Pfam" id="PF08478">
    <property type="entry name" value="POTRA_1"/>
    <property type="match status" value="1"/>
</dbReference>
<evidence type="ECO:0000256" key="6">
    <source>
        <dbReference type="ARBA" id="ARBA00023136"/>
    </source>
</evidence>
<dbReference type="PANTHER" id="PTHR37820:SF1">
    <property type="entry name" value="CELL DIVISION PROTEIN FTSQ"/>
    <property type="match status" value="1"/>
</dbReference>
<accession>M2YD46</accession>
<feature type="compositionally biased region" description="Low complexity" evidence="8">
    <location>
        <begin position="31"/>
        <end position="46"/>
    </location>
</feature>
<evidence type="ECO:0000256" key="2">
    <source>
        <dbReference type="ARBA" id="ARBA00022475"/>
    </source>
</evidence>
<feature type="transmembrane region" description="Helical" evidence="9">
    <location>
        <begin position="117"/>
        <end position="140"/>
    </location>
</feature>
<evidence type="ECO:0000256" key="9">
    <source>
        <dbReference type="SAM" id="Phobius"/>
    </source>
</evidence>
<keyword evidence="12" id="KW-1185">Reference proteome</keyword>
<organism evidence="11 12">
    <name type="scientific">Kocuria palustris PEL</name>
    <dbReference type="NCBI Taxonomy" id="1236550"/>
    <lineage>
        <taxon>Bacteria</taxon>
        <taxon>Bacillati</taxon>
        <taxon>Actinomycetota</taxon>
        <taxon>Actinomycetes</taxon>
        <taxon>Micrococcales</taxon>
        <taxon>Micrococcaceae</taxon>
        <taxon>Kocuria</taxon>
    </lineage>
</organism>
<evidence type="ECO:0000259" key="10">
    <source>
        <dbReference type="PROSITE" id="PS51779"/>
    </source>
</evidence>
<dbReference type="Pfam" id="PF03799">
    <property type="entry name" value="FtsQ_DivIB_C"/>
    <property type="match status" value="1"/>
</dbReference>
<feature type="compositionally biased region" description="Low complexity" evidence="8">
    <location>
        <begin position="1"/>
        <end position="22"/>
    </location>
</feature>
<evidence type="ECO:0000256" key="4">
    <source>
        <dbReference type="ARBA" id="ARBA00022692"/>
    </source>
</evidence>
<feature type="region of interest" description="Disordered" evidence="8">
    <location>
        <begin position="1"/>
        <end position="109"/>
    </location>
</feature>
<dbReference type="AlphaFoldDB" id="M2YD46"/>
<dbReference type="InterPro" id="IPR013685">
    <property type="entry name" value="POTRA_FtsQ_type"/>
</dbReference>
<dbReference type="Proteomes" id="UP000009877">
    <property type="component" value="Unassembled WGS sequence"/>
</dbReference>
<evidence type="ECO:0000256" key="1">
    <source>
        <dbReference type="ARBA" id="ARBA00004370"/>
    </source>
</evidence>
<feature type="domain" description="POTRA" evidence="10">
    <location>
        <begin position="140"/>
        <end position="208"/>
    </location>
</feature>
<dbReference type="GO" id="GO:0005886">
    <property type="term" value="C:plasma membrane"/>
    <property type="evidence" value="ECO:0007669"/>
    <property type="project" value="TreeGrafter"/>
</dbReference>
<evidence type="ECO:0000313" key="11">
    <source>
        <dbReference type="EMBL" id="EME36430.1"/>
    </source>
</evidence>
<keyword evidence="2" id="KW-1003">Cell membrane</keyword>
<evidence type="ECO:0000256" key="3">
    <source>
        <dbReference type="ARBA" id="ARBA00022618"/>
    </source>
</evidence>
<evidence type="ECO:0000256" key="5">
    <source>
        <dbReference type="ARBA" id="ARBA00022989"/>
    </source>
</evidence>
<dbReference type="GO" id="GO:0051301">
    <property type="term" value="P:cell division"/>
    <property type="evidence" value="ECO:0007669"/>
    <property type="project" value="UniProtKB-KW"/>
</dbReference>
<feature type="compositionally biased region" description="Basic and acidic residues" evidence="8">
    <location>
        <begin position="52"/>
        <end position="67"/>
    </location>
</feature>
<reference evidence="11 12" key="1">
    <citation type="journal article" date="2014" name="Genome Announc.">
        <title>Draft Genome Sequence of Kocuria palustris PEL.</title>
        <authorList>
            <person name="Sharma G."/>
            <person name="Khatri I."/>
            <person name="Subramanian S."/>
        </authorList>
    </citation>
    <scope>NUCLEOTIDE SEQUENCE [LARGE SCALE GENOMIC DNA]</scope>
    <source>
        <strain evidence="11 12">PEL</strain>
    </source>
</reference>
<gene>
    <name evidence="11" type="ORF">C884_00417</name>
</gene>
<comment type="caution">
    <text evidence="11">The sequence shown here is derived from an EMBL/GenBank/DDBJ whole genome shotgun (WGS) entry which is preliminary data.</text>
</comment>
<dbReference type="InterPro" id="IPR005548">
    <property type="entry name" value="Cell_div_FtsQ/DivIB_C"/>
</dbReference>
<comment type="subcellular location">
    <subcellularLocation>
        <location evidence="1">Membrane</location>
    </subcellularLocation>
</comment>
<dbReference type="PANTHER" id="PTHR37820">
    <property type="entry name" value="CELL DIVISION PROTEIN DIVIB"/>
    <property type="match status" value="1"/>
</dbReference>
<sequence>MAGGPRPRQPRFGGTSGSSSTQRGREQEPVETAGGAESPSSAGAETPRVRVNSRDKVAALDEQRESEFEPVPTGGGRFSDWRRTLQLGSSGSGSRGSARDGHDGDDSRRLSPALRRLVRLAVAVLIVVLIVWGVFFSPLFSVRSLQVEGLSLTDQGAAEEALQPLEGKSMTRISSEDVESLLTQFPAVASVDTSASGSGTLRVEVQERIPVAAVEDGDGWQLVDREGTQLEQVTDSEQIQVPVIAGGTDVLDSEDWDTVSSVLASLPSSLLEQVQTARAESGGVVMLELQDGVTVRWGDDTDSALKAEVLAALVDASEATGQVEVYDVSAPRHPVLE</sequence>
<dbReference type="InterPro" id="IPR034746">
    <property type="entry name" value="POTRA"/>
</dbReference>
<dbReference type="EMBL" id="ANHZ02000014">
    <property type="protein sequence ID" value="EME36430.1"/>
    <property type="molecule type" value="Genomic_DNA"/>
</dbReference>
<keyword evidence="5 9" id="KW-1133">Transmembrane helix</keyword>
<proteinExistence type="predicted"/>
<name>M2YD46_9MICC</name>
<protein>
    <recommendedName>
        <fullName evidence="10">POTRA domain-containing protein</fullName>
    </recommendedName>
</protein>
<feature type="compositionally biased region" description="Basic and acidic residues" evidence="8">
    <location>
        <begin position="97"/>
        <end position="109"/>
    </location>
</feature>
<dbReference type="InterPro" id="IPR050487">
    <property type="entry name" value="FtsQ_DivIB"/>
</dbReference>
<keyword evidence="6 9" id="KW-0472">Membrane</keyword>
<evidence type="ECO:0000313" key="12">
    <source>
        <dbReference type="Proteomes" id="UP000009877"/>
    </source>
</evidence>
<dbReference type="RefSeq" id="WP_006214836.1">
    <property type="nucleotide sequence ID" value="NZ_ANHZ02000014.1"/>
</dbReference>